<evidence type="ECO:0000256" key="2">
    <source>
        <dbReference type="ARBA" id="ARBA00022801"/>
    </source>
</evidence>
<sequence>MLSKLGLTAFALVVFVRVASAQQPVWAQCGGIGWTGETTCVSGTTCTVLNDWYSQCIPGSATTSVPSTTTPTTTPTSTPIGVDKANFWFSFGDSYTQTYFDPSGTIPQPGNPLGNPPYPRADAPCDSSALNFEQGYTAVGGTNWIDLMTVEYNNSLILTYNYAYGGATINASLVAPYEPTVLSLIDQVNQFLGTVADKPATAPWTSENSLFSVWIGINDIGNSYYLSGDRDAFSDTLLDSYFGQVQELAHTLLATLTRAQWYPYSNAGGRNFLFINVPPVDRSPLMLSQAASAQALEKQVIAGYNTKLVARATAFQAANDGVKTWIWDSNTAFTTVLDNPTAYGFVDATSYGGQGDFWGNNYHPSSAAHDIWARGVAAVLDGTIW</sequence>
<dbReference type="PANTHER" id="PTHR45648">
    <property type="entry name" value="GDSL LIPASE/ACYLHYDROLASE FAMILY PROTEIN (AFU_ORTHOLOGUE AFUA_4G14700)"/>
    <property type="match status" value="1"/>
</dbReference>
<dbReference type="GO" id="GO:0016788">
    <property type="term" value="F:hydrolase activity, acting on ester bonds"/>
    <property type="evidence" value="ECO:0007669"/>
    <property type="project" value="InterPro"/>
</dbReference>
<evidence type="ECO:0000256" key="3">
    <source>
        <dbReference type="SAM" id="SignalP"/>
    </source>
</evidence>
<dbReference type="GO" id="GO:0005975">
    <property type="term" value="P:carbohydrate metabolic process"/>
    <property type="evidence" value="ECO:0007669"/>
    <property type="project" value="InterPro"/>
</dbReference>
<dbReference type="CDD" id="cd01846">
    <property type="entry name" value="fatty_acyltransferase_like"/>
    <property type="match status" value="1"/>
</dbReference>
<dbReference type="EMBL" id="JAPEVG010000039">
    <property type="protein sequence ID" value="KAJ8490159.1"/>
    <property type="molecule type" value="Genomic_DNA"/>
</dbReference>
<feature type="chain" id="PRO_5041959395" description="CBM1 domain-containing protein" evidence="3">
    <location>
        <begin position="22"/>
        <end position="385"/>
    </location>
</feature>
<dbReference type="PROSITE" id="PS51164">
    <property type="entry name" value="CBM1_2"/>
    <property type="match status" value="1"/>
</dbReference>
<name>A0AAD7XEU3_9APHY</name>
<dbReference type="Proteomes" id="UP001215151">
    <property type="component" value="Unassembled WGS sequence"/>
</dbReference>
<evidence type="ECO:0000313" key="5">
    <source>
        <dbReference type="EMBL" id="KAJ8490159.1"/>
    </source>
</evidence>
<dbReference type="GO" id="GO:0005576">
    <property type="term" value="C:extracellular region"/>
    <property type="evidence" value="ECO:0007669"/>
    <property type="project" value="InterPro"/>
</dbReference>
<dbReference type="AlphaFoldDB" id="A0AAD7XEU3"/>
<dbReference type="SMART" id="SM00236">
    <property type="entry name" value="fCBD"/>
    <property type="match status" value="1"/>
</dbReference>
<dbReference type="InterPro" id="IPR036514">
    <property type="entry name" value="SGNH_hydro_sf"/>
</dbReference>
<keyword evidence="2" id="KW-0378">Hydrolase</keyword>
<dbReference type="PANTHER" id="PTHR45648:SF22">
    <property type="entry name" value="GDSL LIPASE_ACYLHYDROLASE FAMILY PROTEIN (AFU_ORTHOLOGUE AFUA_4G14700)"/>
    <property type="match status" value="1"/>
</dbReference>
<dbReference type="Gene3D" id="3.40.50.1110">
    <property type="entry name" value="SGNH hydrolase"/>
    <property type="match status" value="1"/>
</dbReference>
<evidence type="ECO:0000259" key="4">
    <source>
        <dbReference type="PROSITE" id="PS51164"/>
    </source>
</evidence>
<gene>
    <name evidence="5" type="ORF">ONZ51_g2501</name>
</gene>
<dbReference type="SUPFAM" id="SSF57180">
    <property type="entry name" value="Cellulose-binding domain"/>
    <property type="match status" value="1"/>
</dbReference>
<feature type="domain" description="CBM1" evidence="4">
    <location>
        <begin position="21"/>
        <end position="57"/>
    </location>
</feature>
<keyword evidence="1 3" id="KW-0732">Signal</keyword>
<dbReference type="GO" id="GO:0030248">
    <property type="term" value="F:cellulose binding"/>
    <property type="evidence" value="ECO:0007669"/>
    <property type="project" value="InterPro"/>
</dbReference>
<dbReference type="InterPro" id="IPR035971">
    <property type="entry name" value="CBD_sf"/>
</dbReference>
<evidence type="ECO:0000256" key="1">
    <source>
        <dbReference type="ARBA" id="ARBA00022729"/>
    </source>
</evidence>
<dbReference type="Pfam" id="PF00657">
    <property type="entry name" value="Lipase_GDSL"/>
    <property type="match status" value="1"/>
</dbReference>
<reference evidence="5" key="1">
    <citation type="submission" date="2022-11" db="EMBL/GenBank/DDBJ databases">
        <title>Genome Sequence of Cubamyces cubensis.</title>
        <authorList>
            <person name="Buettner E."/>
        </authorList>
    </citation>
    <scope>NUCLEOTIDE SEQUENCE</scope>
    <source>
        <strain evidence="5">MPL-01</strain>
    </source>
</reference>
<organism evidence="5 6">
    <name type="scientific">Trametes cubensis</name>
    <dbReference type="NCBI Taxonomy" id="1111947"/>
    <lineage>
        <taxon>Eukaryota</taxon>
        <taxon>Fungi</taxon>
        <taxon>Dikarya</taxon>
        <taxon>Basidiomycota</taxon>
        <taxon>Agaricomycotina</taxon>
        <taxon>Agaricomycetes</taxon>
        <taxon>Polyporales</taxon>
        <taxon>Polyporaceae</taxon>
        <taxon>Trametes</taxon>
    </lineage>
</organism>
<keyword evidence="6" id="KW-1185">Reference proteome</keyword>
<comment type="caution">
    <text evidence="5">The sequence shown here is derived from an EMBL/GenBank/DDBJ whole genome shotgun (WGS) entry which is preliminary data.</text>
</comment>
<accession>A0AAD7XEU3</accession>
<feature type="signal peptide" evidence="3">
    <location>
        <begin position="1"/>
        <end position="21"/>
    </location>
</feature>
<dbReference type="PROSITE" id="PS00562">
    <property type="entry name" value="CBM1_1"/>
    <property type="match status" value="1"/>
</dbReference>
<dbReference type="InterPro" id="IPR051058">
    <property type="entry name" value="GDSL_Est/Lipase"/>
</dbReference>
<protein>
    <recommendedName>
        <fullName evidence="4">CBM1 domain-containing protein</fullName>
    </recommendedName>
</protein>
<proteinExistence type="predicted"/>
<dbReference type="Pfam" id="PF00734">
    <property type="entry name" value="CBM_1"/>
    <property type="match status" value="1"/>
</dbReference>
<dbReference type="InterPro" id="IPR000254">
    <property type="entry name" value="CBD"/>
</dbReference>
<evidence type="ECO:0000313" key="6">
    <source>
        <dbReference type="Proteomes" id="UP001215151"/>
    </source>
</evidence>
<dbReference type="InterPro" id="IPR001087">
    <property type="entry name" value="GDSL"/>
</dbReference>
<dbReference type="SUPFAM" id="SSF52266">
    <property type="entry name" value="SGNH hydrolase"/>
    <property type="match status" value="1"/>
</dbReference>